<dbReference type="SUPFAM" id="SSF56112">
    <property type="entry name" value="Protein kinase-like (PK-like)"/>
    <property type="match status" value="1"/>
</dbReference>
<protein>
    <submittedName>
        <fullName evidence="3">ATP/GTP-binding protein</fullName>
    </submittedName>
</protein>
<name>A0A918ZD32_9ACTN</name>
<reference evidence="3" key="2">
    <citation type="submission" date="2020-09" db="EMBL/GenBank/DDBJ databases">
        <authorList>
            <person name="Sun Q."/>
            <person name="Ohkuma M."/>
        </authorList>
    </citation>
    <scope>NUCLEOTIDE SEQUENCE</scope>
    <source>
        <strain evidence="3">JCM 4784</strain>
    </source>
</reference>
<gene>
    <name evidence="3" type="ORF">GCM10018785_11650</name>
</gene>
<evidence type="ECO:0000256" key="1">
    <source>
        <dbReference type="ARBA" id="ARBA00009670"/>
    </source>
</evidence>
<proteinExistence type="inferred from homology"/>
<dbReference type="PANTHER" id="PTHR10566:SF113">
    <property type="entry name" value="PROTEIN ACTIVITY OF BC1 COMPLEX KINASE 7, CHLOROPLASTIC"/>
    <property type="match status" value="1"/>
</dbReference>
<dbReference type="AlphaFoldDB" id="A0A918ZD32"/>
<evidence type="ECO:0000313" key="4">
    <source>
        <dbReference type="Proteomes" id="UP000608024"/>
    </source>
</evidence>
<sequence length="517" mass="57982">MSAARARLLAHVAKALLMREVSETPLAWRHRRTDDSSEAKMHRRAVAVREAFEQLGPFYIKIGQILSTREDIVPSAIARELEHLHDRASVMPFTHMEPVLEAALGRGWRRMFRSFDTRSPLGAASLAQVYAARLDNGQPVAVKVQRPRIRYVVEEDMKMLQRAARRFAAHAPRFNATIDTQAMLGVVLDAMRPELDFVLEARNMDRARTAARSFELVDVPDVLDATPTVLVQSMAAGTNIRDADPTAFKPDERSAIGRDILAYMYRGYFVDMTFHADPHPGNIFVAPGEPASLIDWGMVGHIDRRLSMSLMLILLSLSRNDGTALSKAWIEMGKLTPWADVSAFTQDMTALVPKIATASLEELNFGTTLTQVLSHSTRRGIQTSPMVSILGKSFANTDGSVRYLAPELSVTEVFQDQMRTILFEYARQALSEDQAARTAMELLIAAQSAPGELRGLLRDLANHELTVQFSQVQKQNFFPYQDRIDSRAKRALRTVLAFAALGWWRAEHLYRKTHPSI</sequence>
<evidence type="ECO:0000259" key="2">
    <source>
        <dbReference type="Pfam" id="PF03109"/>
    </source>
</evidence>
<dbReference type="EMBL" id="BNBT01000010">
    <property type="protein sequence ID" value="GHE43742.1"/>
    <property type="molecule type" value="Genomic_DNA"/>
</dbReference>
<feature type="domain" description="ABC1 atypical kinase-like" evidence="2">
    <location>
        <begin position="84"/>
        <end position="326"/>
    </location>
</feature>
<dbReference type="Proteomes" id="UP000608024">
    <property type="component" value="Unassembled WGS sequence"/>
</dbReference>
<keyword evidence="4" id="KW-1185">Reference proteome</keyword>
<reference evidence="3" key="1">
    <citation type="journal article" date="2014" name="Int. J. Syst. Evol. Microbiol.">
        <title>Complete genome sequence of Corynebacterium casei LMG S-19264T (=DSM 44701T), isolated from a smear-ripened cheese.</title>
        <authorList>
            <consortium name="US DOE Joint Genome Institute (JGI-PGF)"/>
            <person name="Walter F."/>
            <person name="Albersmeier A."/>
            <person name="Kalinowski J."/>
            <person name="Ruckert C."/>
        </authorList>
    </citation>
    <scope>NUCLEOTIDE SEQUENCE</scope>
    <source>
        <strain evidence="3">JCM 4784</strain>
    </source>
</reference>
<dbReference type="Pfam" id="PF03109">
    <property type="entry name" value="ABC1"/>
    <property type="match status" value="1"/>
</dbReference>
<dbReference type="InterPro" id="IPR050154">
    <property type="entry name" value="UbiB_kinase"/>
</dbReference>
<dbReference type="PANTHER" id="PTHR10566">
    <property type="entry name" value="CHAPERONE-ACTIVITY OF BC1 COMPLEX CABC1 -RELATED"/>
    <property type="match status" value="1"/>
</dbReference>
<comment type="caution">
    <text evidence="3">The sequence shown here is derived from an EMBL/GenBank/DDBJ whole genome shotgun (WGS) entry which is preliminary data.</text>
</comment>
<dbReference type="RefSeq" id="WP_190134737.1">
    <property type="nucleotide sequence ID" value="NZ_BNBT01000010.1"/>
</dbReference>
<evidence type="ECO:0000313" key="3">
    <source>
        <dbReference type="EMBL" id="GHE43742.1"/>
    </source>
</evidence>
<comment type="similarity">
    <text evidence="1">Belongs to the protein kinase superfamily. ADCK protein kinase family.</text>
</comment>
<organism evidence="3 4">
    <name type="scientific">Streptomyces longispororuber</name>
    <dbReference type="NCBI Taxonomy" id="68230"/>
    <lineage>
        <taxon>Bacteria</taxon>
        <taxon>Bacillati</taxon>
        <taxon>Actinomycetota</taxon>
        <taxon>Actinomycetes</taxon>
        <taxon>Kitasatosporales</taxon>
        <taxon>Streptomycetaceae</taxon>
        <taxon>Streptomyces</taxon>
    </lineage>
</organism>
<dbReference type="CDD" id="cd05121">
    <property type="entry name" value="ABC1_ADCK3-like"/>
    <property type="match status" value="1"/>
</dbReference>
<accession>A0A918ZD32</accession>
<dbReference type="InterPro" id="IPR004147">
    <property type="entry name" value="ABC1_dom"/>
</dbReference>
<dbReference type="InterPro" id="IPR011009">
    <property type="entry name" value="Kinase-like_dom_sf"/>
</dbReference>